<gene>
    <name evidence="2" type="ORF">GC096_08855</name>
</gene>
<keyword evidence="3" id="KW-1185">Reference proteome</keyword>
<sequence>MAIKGQTFKHYPESIKTEAIRLHMVEGWSYREITKHLDIHDKGRVKKWMRKYRECGEESFKDKRGVPFRTETEQERLIRQLQLEVNVLKKWLQILNREVRKRDTTSLMN</sequence>
<reference evidence="2 3" key="1">
    <citation type="submission" date="2019-10" db="EMBL/GenBank/DDBJ databases">
        <title>Description of Paenibacillus humi sp. nov.</title>
        <authorList>
            <person name="Carlier A."/>
            <person name="Qi S."/>
        </authorList>
    </citation>
    <scope>NUCLEOTIDE SEQUENCE [LARGE SCALE GENOMIC DNA]</scope>
    <source>
        <strain evidence="2 3">LMG 31461</strain>
    </source>
</reference>
<dbReference type="EMBL" id="WHNY01000027">
    <property type="protein sequence ID" value="NOU64132.1"/>
    <property type="molecule type" value="Genomic_DNA"/>
</dbReference>
<name>A0ABX1X6T5_9BACL</name>
<dbReference type="Gene3D" id="1.10.10.10">
    <property type="entry name" value="Winged helix-like DNA-binding domain superfamily/Winged helix DNA-binding domain"/>
    <property type="match status" value="1"/>
</dbReference>
<evidence type="ECO:0000313" key="2">
    <source>
        <dbReference type="EMBL" id="NOU64132.1"/>
    </source>
</evidence>
<evidence type="ECO:0000259" key="1">
    <source>
        <dbReference type="Pfam" id="PF13518"/>
    </source>
</evidence>
<dbReference type="InterPro" id="IPR036388">
    <property type="entry name" value="WH-like_DNA-bd_sf"/>
</dbReference>
<evidence type="ECO:0000313" key="3">
    <source>
        <dbReference type="Proteomes" id="UP000653578"/>
    </source>
</evidence>
<dbReference type="InterPro" id="IPR009057">
    <property type="entry name" value="Homeodomain-like_sf"/>
</dbReference>
<protein>
    <submittedName>
        <fullName evidence="2">Helix-turn-helix domain-containing protein</fullName>
    </submittedName>
</protein>
<accession>A0ABX1X6T5</accession>
<dbReference type="SUPFAM" id="SSF46689">
    <property type="entry name" value="Homeodomain-like"/>
    <property type="match status" value="1"/>
</dbReference>
<dbReference type="RefSeq" id="WP_171629888.1">
    <property type="nucleotide sequence ID" value="NZ_WHNY01000027.1"/>
</dbReference>
<dbReference type="InterPro" id="IPR055247">
    <property type="entry name" value="InsJ-like_HTH"/>
</dbReference>
<feature type="domain" description="Insertion element IS150 protein InsJ-like helix-turn-helix" evidence="1">
    <location>
        <begin position="16"/>
        <end position="65"/>
    </location>
</feature>
<comment type="caution">
    <text evidence="2">The sequence shown here is derived from an EMBL/GenBank/DDBJ whole genome shotgun (WGS) entry which is preliminary data.</text>
</comment>
<dbReference type="Proteomes" id="UP000653578">
    <property type="component" value="Unassembled WGS sequence"/>
</dbReference>
<organism evidence="2 3">
    <name type="scientific">Paenibacillus plantarum</name>
    <dbReference type="NCBI Taxonomy" id="2654975"/>
    <lineage>
        <taxon>Bacteria</taxon>
        <taxon>Bacillati</taxon>
        <taxon>Bacillota</taxon>
        <taxon>Bacilli</taxon>
        <taxon>Bacillales</taxon>
        <taxon>Paenibacillaceae</taxon>
        <taxon>Paenibacillus</taxon>
    </lineage>
</organism>
<dbReference type="Pfam" id="PF13518">
    <property type="entry name" value="HTH_28"/>
    <property type="match status" value="1"/>
</dbReference>
<proteinExistence type="predicted"/>